<dbReference type="PRINTS" id="PR00455">
    <property type="entry name" value="HTHTETR"/>
</dbReference>
<keyword evidence="3" id="KW-0804">Transcription</keyword>
<keyword evidence="2 4" id="KW-0238">DNA-binding</keyword>
<dbReference type="PANTHER" id="PTHR30055:SF234">
    <property type="entry name" value="HTH-TYPE TRANSCRIPTIONAL REGULATOR BETI"/>
    <property type="match status" value="1"/>
</dbReference>
<dbReference type="RefSeq" id="WP_196147892.1">
    <property type="nucleotide sequence ID" value="NZ_JADMLG010000002.1"/>
</dbReference>
<reference evidence="6" key="1">
    <citation type="submission" date="2020-11" db="EMBL/GenBank/DDBJ databases">
        <title>Nocardia NEAU-351.nov., a novel actinomycete isolated from the cow dung.</title>
        <authorList>
            <person name="Zhang X."/>
        </authorList>
    </citation>
    <scope>NUCLEOTIDE SEQUENCE</scope>
    <source>
        <strain evidence="6">NEAU-351</strain>
    </source>
</reference>
<dbReference type="Gene3D" id="1.10.357.10">
    <property type="entry name" value="Tetracycline Repressor, domain 2"/>
    <property type="match status" value="1"/>
</dbReference>
<proteinExistence type="predicted"/>
<sequence>MPATTPQLSEAKRQAAIDHVLTAARQYVCANGIDVTMDQLAEAAGVSRRTLFRMFGTRERLVATAYQIEVERYLHALPAFDGDTDAWLRATCDTAHRMHTSVGPGHFDLVARSDLPPELAALRRATRLAWQSRIADITATLWRAHGHDSPAPDVLLATVGAHLNAHFTEAVFTAVNRDWHTASALAYTAILSTMHLLAAGGNPI</sequence>
<dbReference type="Proteomes" id="UP000655751">
    <property type="component" value="Unassembled WGS sequence"/>
</dbReference>
<dbReference type="GO" id="GO:0000976">
    <property type="term" value="F:transcription cis-regulatory region binding"/>
    <property type="evidence" value="ECO:0007669"/>
    <property type="project" value="TreeGrafter"/>
</dbReference>
<comment type="caution">
    <text evidence="6">The sequence shown here is derived from an EMBL/GenBank/DDBJ whole genome shotgun (WGS) entry which is preliminary data.</text>
</comment>
<dbReference type="EMBL" id="JADMLG010000002">
    <property type="protein sequence ID" value="MBH0775527.1"/>
    <property type="molecule type" value="Genomic_DNA"/>
</dbReference>
<gene>
    <name evidence="6" type="ORF">IT779_04385</name>
</gene>
<dbReference type="PROSITE" id="PS50977">
    <property type="entry name" value="HTH_TETR_2"/>
    <property type="match status" value="1"/>
</dbReference>
<keyword evidence="7" id="KW-1185">Reference proteome</keyword>
<evidence type="ECO:0000256" key="4">
    <source>
        <dbReference type="PROSITE-ProRule" id="PRU00335"/>
    </source>
</evidence>
<protein>
    <submittedName>
        <fullName evidence="6">TetR/AcrR family transcriptional regulator</fullName>
    </submittedName>
</protein>
<dbReference type="Pfam" id="PF00440">
    <property type="entry name" value="TetR_N"/>
    <property type="match status" value="1"/>
</dbReference>
<evidence type="ECO:0000256" key="3">
    <source>
        <dbReference type="ARBA" id="ARBA00023163"/>
    </source>
</evidence>
<dbReference type="SUPFAM" id="SSF46689">
    <property type="entry name" value="Homeodomain-like"/>
    <property type="match status" value="1"/>
</dbReference>
<dbReference type="AlphaFoldDB" id="A0A931I615"/>
<dbReference type="InterPro" id="IPR001647">
    <property type="entry name" value="HTH_TetR"/>
</dbReference>
<evidence type="ECO:0000313" key="6">
    <source>
        <dbReference type="EMBL" id="MBH0775527.1"/>
    </source>
</evidence>
<organism evidence="6 7">
    <name type="scientific">Nocardia bovistercoris</name>
    <dbReference type="NCBI Taxonomy" id="2785916"/>
    <lineage>
        <taxon>Bacteria</taxon>
        <taxon>Bacillati</taxon>
        <taxon>Actinomycetota</taxon>
        <taxon>Actinomycetes</taxon>
        <taxon>Mycobacteriales</taxon>
        <taxon>Nocardiaceae</taxon>
        <taxon>Nocardia</taxon>
    </lineage>
</organism>
<evidence type="ECO:0000256" key="1">
    <source>
        <dbReference type="ARBA" id="ARBA00023015"/>
    </source>
</evidence>
<accession>A0A931I615</accession>
<dbReference type="GO" id="GO:0003700">
    <property type="term" value="F:DNA-binding transcription factor activity"/>
    <property type="evidence" value="ECO:0007669"/>
    <property type="project" value="TreeGrafter"/>
</dbReference>
<evidence type="ECO:0000259" key="5">
    <source>
        <dbReference type="PROSITE" id="PS50977"/>
    </source>
</evidence>
<dbReference type="InterPro" id="IPR009057">
    <property type="entry name" value="Homeodomain-like_sf"/>
</dbReference>
<dbReference type="InterPro" id="IPR050109">
    <property type="entry name" value="HTH-type_TetR-like_transc_reg"/>
</dbReference>
<evidence type="ECO:0000256" key="2">
    <source>
        <dbReference type="ARBA" id="ARBA00023125"/>
    </source>
</evidence>
<dbReference type="PANTHER" id="PTHR30055">
    <property type="entry name" value="HTH-TYPE TRANSCRIPTIONAL REGULATOR RUTR"/>
    <property type="match status" value="1"/>
</dbReference>
<name>A0A931I615_9NOCA</name>
<evidence type="ECO:0000313" key="7">
    <source>
        <dbReference type="Proteomes" id="UP000655751"/>
    </source>
</evidence>
<keyword evidence="1" id="KW-0805">Transcription regulation</keyword>
<feature type="DNA-binding region" description="H-T-H motif" evidence="4">
    <location>
        <begin position="36"/>
        <end position="55"/>
    </location>
</feature>
<feature type="domain" description="HTH tetR-type" evidence="5">
    <location>
        <begin position="14"/>
        <end position="73"/>
    </location>
</feature>